<evidence type="ECO:0000259" key="2">
    <source>
        <dbReference type="Pfam" id="PF14340"/>
    </source>
</evidence>
<accession>A0A2N9JIK4</accession>
<feature type="transmembrane region" description="Helical" evidence="1">
    <location>
        <begin position="19"/>
        <end position="38"/>
    </location>
</feature>
<dbReference type="InterPro" id="IPR025508">
    <property type="entry name" value="DUF4395"/>
</dbReference>
<gene>
    <name evidence="3" type="ORF">MPLG2_2864</name>
</gene>
<feature type="transmembrane region" description="Helical" evidence="1">
    <location>
        <begin position="113"/>
        <end position="141"/>
    </location>
</feature>
<feature type="transmembrane region" description="Helical" evidence="1">
    <location>
        <begin position="44"/>
        <end position="67"/>
    </location>
</feature>
<evidence type="ECO:0000313" key="3">
    <source>
        <dbReference type="EMBL" id="SPD87894.1"/>
    </source>
</evidence>
<dbReference type="AlphaFoldDB" id="A0A2N9JIK4"/>
<dbReference type="KEGG" id="mgg:MPLG2_2864"/>
<dbReference type="Proteomes" id="UP000238164">
    <property type="component" value="Chromosome 1"/>
</dbReference>
<evidence type="ECO:0000313" key="4">
    <source>
        <dbReference type="Proteomes" id="UP000238164"/>
    </source>
</evidence>
<name>A0A2N9JIK4_9ACTN</name>
<keyword evidence="1" id="KW-0472">Membrane</keyword>
<protein>
    <recommendedName>
        <fullName evidence="2">DUF4395 domain-containing protein</fullName>
    </recommendedName>
</protein>
<dbReference type="Pfam" id="PF14340">
    <property type="entry name" value="DUF4395"/>
    <property type="match status" value="1"/>
</dbReference>
<reference evidence="3 4" key="1">
    <citation type="submission" date="2018-02" db="EMBL/GenBank/DDBJ databases">
        <authorList>
            <person name="Cohen D.B."/>
            <person name="Kent A.D."/>
        </authorList>
    </citation>
    <scope>NUCLEOTIDE SEQUENCE [LARGE SCALE GENOMIC DNA]</scope>
    <source>
        <strain evidence="3">1</strain>
    </source>
</reference>
<keyword evidence="1" id="KW-0812">Transmembrane</keyword>
<feature type="domain" description="DUF4395" evidence="2">
    <location>
        <begin position="12"/>
        <end position="144"/>
    </location>
</feature>
<evidence type="ECO:0000256" key="1">
    <source>
        <dbReference type="SAM" id="Phobius"/>
    </source>
</evidence>
<keyword evidence="1" id="KW-1133">Transmembrane helix</keyword>
<keyword evidence="4" id="KW-1185">Reference proteome</keyword>
<sequence>MSHTATVAVRLVDPRGLRFVASVTAALLIAALLLGPVAGLPVLIVQALAFGAGALAGLSYQPWSWLFRTAVRPRLGAPAELEPAGPPRFAQAVGLAFAVVGVIGALAGWTTLFYAAIGLALVAALLNALFNFCLGCELYLLGKRVLAR</sequence>
<organism evidence="3 4">
    <name type="scientific">Micropruina glycogenica</name>
    <dbReference type="NCBI Taxonomy" id="75385"/>
    <lineage>
        <taxon>Bacteria</taxon>
        <taxon>Bacillati</taxon>
        <taxon>Actinomycetota</taxon>
        <taxon>Actinomycetes</taxon>
        <taxon>Propionibacteriales</taxon>
        <taxon>Nocardioidaceae</taxon>
        <taxon>Micropruina</taxon>
    </lineage>
</organism>
<dbReference type="RefSeq" id="WP_105186523.1">
    <property type="nucleotide sequence ID" value="NZ_BAAAGO010000008.1"/>
</dbReference>
<proteinExistence type="predicted"/>
<feature type="transmembrane region" description="Helical" evidence="1">
    <location>
        <begin position="88"/>
        <end position="107"/>
    </location>
</feature>
<dbReference type="EMBL" id="LT985188">
    <property type="protein sequence ID" value="SPD87894.1"/>
    <property type="molecule type" value="Genomic_DNA"/>
</dbReference>